<dbReference type="EMBL" id="MQUQ01000031">
    <property type="protein sequence ID" value="OLZ43566.1"/>
    <property type="molecule type" value="Genomic_DNA"/>
</dbReference>
<reference evidence="1 2" key="1">
    <citation type="submission" date="2016-01" db="EMBL/GenBank/DDBJ databases">
        <title>Amycolatopsis coloradensis genome sequencing and assembly.</title>
        <authorList>
            <person name="Mayilraj S."/>
        </authorList>
    </citation>
    <scope>NUCLEOTIDE SEQUENCE [LARGE SCALE GENOMIC DNA]</scope>
    <source>
        <strain evidence="1 2">DSM 44225</strain>
    </source>
</reference>
<evidence type="ECO:0000313" key="1">
    <source>
        <dbReference type="EMBL" id="OLZ43566.1"/>
    </source>
</evidence>
<gene>
    <name evidence="1" type="ORF">BS329_38580</name>
</gene>
<dbReference type="Proteomes" id="UP000187486">
    <property type="component" value="Unassembled WGS sequence"/>
</dbReference>
<dbReference type="RefSeq" id="WP_076168172.1">
    <property type="nucleotide sequence ID" value="NZ_JBEZVB010000047.1"/>
</dbReference>
<evidence type="ECO:0008006" key="3">
    <source>
        <dbReference type="Google" id="ProtNLM"/>
    </source>
</evidence>
<evidence type="ECO:0000313" key="2">
    <source>
        <dbReference type="Proteomes" id="UP000187486"/>
    </source>
</evidence>
<dbReference type="STRING" id="76021.BS329_38580"/>
<protein>
    <recommendedName>
        <fullName evidence="3">Bacterial mobilisation domain-containing protein</fullName>
    </recommendedName>
</protein>
<comment type="caution">
    <text evidence="1">The sequence shown here is derived from an EMBL/GenBank/DDBJ whole genome shotgun (WGS) entry which is preliminary data.</text>
</comment>
<dbReference type="AlphaFoldDB" id="A0A1R0KEM0"/>
<name>A0A1R0KEM0_9PSEU</name>
<sequence length="144" mass="15596">MTTRRRGRLDGETRTKRTAPIDWAPSELLVIETAAAARGQSPVTFIAQAALAVASGRYRLTEGRGAAGFTPEQVTLIRQVLDEQTRVRRLLASTAGSLNQLAAASNSGVSPTTRALHAALTYLRTQLTRHQHVTNRIADLIAPR</sequence>
<keyword evidence="2" id="KW-1185">Reference proteome</keyword>
<accession>A0A1R0KEM0</accession>
<dbReference type="OrthoDB" id="3693628at2"/>
<organism evidence="1 2">
    <name type="scientific">Amycolatopsis coloradensis</name>
    <dbReference type="NCBI Taxonomy" id="76021"/>
    <lineage>
        <taxon>Bacteria</taxon>
        <taxon>Bacillati</taxon>
        <taxon>Actinomycetota</taxon>
        <taxon>Actinomycetes</taxon>
        <taxon>Pseudonocardiales</taxon>
        <taxon>Pseudonocardiaceae</taxon>
        <taxon>Amycolatopsis</taxon>
    </lineage>
</organism>
<proteinExistence type="predicted"/>